<evidence type="ECO:0000313" key="9">
    <source>
        <dbReference type="Proteomes" id="UP001056937"/>
    </source>
</evidence>
<evidence type="ECO:0000313" key="8">
    <source>
        <dbReference type="EMBL" id="USI71934.1"/>
    </source>
</evidence>
<name>A0ABY4X4W1_9SPHN</name>
<gene>
    <name evidence="8" type="ORF">LHA26_11475</name>
</gene>
<accession>A0ABY4X4W1</accession>
<evidence type="ECO:0000256" key="2">
    <source>
        <dbReference type="ARBA" id="ARBA00022475"/>
    </source>
</evidence>
<reference evidence="8" key="1">
    <citation type="journal article" date="2022" name="Toxins">
        <title>Genomic Analysis of Sphingopyxis sp. USTB-05 for Biodegrading Cyanobacterial Hepatotoxins.</title>
        <authorList>
            <person name="Liu C."/>
            <person name="Xu Q."/>
            <person name="Zhao Z."/>
            <person name="Zhang H."/>
            <person name="Liu X."/>
            <person name="Yin C."/>
            <person name="Liu Y."/>
            <person name="Yan H."/>
        </authorList>
    </citation>
    <scope>NUCLEOTIDE SEQUENCE</scope>
    <source>
        <strain evidence="8">NBD5</strain>
    </source>
</reference>
<feature type="transmembrane region" description="Helical" evidence="6">
    <location>
        <begin position="151"/>
        <end position="169"/>
    </location>
</feature>
<keyword evidence="9" id="KW-1185">Reference proteome</keyword>
<organism evidence="8 9">
    <name type="scientific">Sphingomonas morindae</name>
    <dbReference type="NCBI Taxonomy" id="1541170"/>
    <lineage>
        <taxon>Bacteria</taxon>
        <taxon>Pseudomonadati</taxon>
        <taxon>Pseudomonadota</taxon>
        <taxon>Alphaproteobacteria</taxon>
        <taxon>Sphingomonadales</taxon>
        <taxon>Sphingomonadaceae</taxon>
        <taxon>Sphingomonas</taxon>
    </lineage>
</organism>
<evidence type="ECO:0000256" key="5">
    <source>
        <dbReference type="ARBA" id="ARBA00023136"/>
    </source>
</evidence>
<feature type="transmembrane region" description="Helical" evidence="6">
    <location>
        <begin position="12"/>
        <end position="35"/>
    </location>
</feature>
<evidence type="ECO:0000256" key="4">
    <source>
        <dbReference type="ARBA" id="ARBA00022989"/>
    </source>
</evidence>
<dbReference type="EMBL" id="CP084930">
    <property type="protein sequence ID" value="USI71934.1"/>
    <property type="molecule type" value="Genomic_DNA"/>
</dbReference>
<keyword evidence="5 6" id="KW-0472">Membrane</keyword>
<dbReference type="PANTHER" id="PTHR35007:SF2">
    <property type="entry name" value="PILUS ASSEMBLE PROTEIN"/>
    <property type="match status" value="1"/>
</dbReference>
<evidence type="ECO:0000259" key="7">
    <source>
        <dbReference type="Pfam" id="PF00482"/>
    </source>
</evidence>
<keyword evidence="3 6" id="KW-0812">Transmembrane</keyword>
<dbReference type="InterPro" id="IPR018076">
    <property type="entry name" value="T2SS_GspF_dom"/>
</dbReference>
<protein>
    <submittedName>
        <fullName evidence="8">Type II secretion system F family protein</fullName>
    </submittedName>
</protein>
<feature type="transmembrane region" description="Helical" evidence="6">
    <location>
        <begin position="295"/>
        <end position="317"/>
    </location>
</feature>
<dbReference type="Pfam" id="PF00482">
    <property type="entry name" value="T2SSF"/>
    <property type="match status" value="1"/>
</dbReference>
<feature type="transmembrane region" description="Helical" evidence="6">
    <location>
        <begin position="113"/>
        <end position="139"/>
    </location>
</feature>
<keyword evidence="4 6" id="KW-1133">Transmembrane helix</keyword>
<proteinExistence type="predicted"/>
<comment type="subcellular location">
    <subcellularLocation>
        <location evidence="1">Cell membrane</location>
        <topology evidence="1">Multi-pass membrane protein</topology>
    </subcellularLocation>
</comment>
<evidence type="ECO:0000256" key="6">
    <source>
        <dbReference type="SAM" id="Phobius"/>
    </source>
</evidence>
<dbReference type="RefSeq" id="WP_252165743.1">
    <property type="nucleotide sequence ID" value="NZ_CP084930.1"/>
</dbReference>
<feature type="domain" description="Type II secretion system protein GspF" evidence="7">
    <location>
        <begin position="188"/>
        <end position="316"/>
    </location>
</feature>
<keyword evidence="2" id="KW-1003">Cell membrane</keyword>
<sequence length="331" mass="36234">MSPVPVTLLGVPVQVLATLCSGIAALSVLVSIYAATTVRDPMAKRVKALNERREQLKLGITASTSKRRAKLTARTETTDMMRSALSSLRVLQDEQVKQAQMKLMRAGIRSRDAAVMVIFARLALPLLFGGTIAFGVYALGWFGHWGGVKRYMLVAGTLLLSYKAPDIWLRNTIIKRTGEIRKGLPDALDLLVICAEAGLTVDAAFGRVGRELGRAYPELGDEFILTAIELGFLTERRQAFENLAARTELDAIRGVVTTMIQTERYGTPLASALRVLSAEFRNERMMRAEEKAARLPAIMTVPLICFILPVLFIVILGPAACSISDAMAKHF</sequence>
<evidence type="ECO:0000256" key="3">
    <source>
        <dbReference type="ARBA" id="ARBA00022692"/>
    </source>
</evidence>
<dbReference type="Proteomes" id="UP001056937">
    <property type="component" value="Chromosome 1"/>
</dbReference>
<dbReference type="PANTHER" id="PTHR35007">
    <property type="entry name" value="INTEGRAL MEMBRANE PROTEIN-RELATED"/>
    <property type="match status" value="1"/>
</dbReference>
<evidence type="ECO:0000256" key="1">
    <source>
        <dbReference type="ARBA" id="ARBA00004651"/>
    </source>
</evidence>